<accession>A0A6C0D9U7</accession>
<keyword evidence="2" id="KW-0833">Ubl conjugation pathway</keyword>
<dbReference type="InterPro" id="IPR006575">
    <property type="entry name" value="RWD_dom"/>
</dbReference>
<dbReference type="SUPFAM" id="SSF54495">
    <property type="entry name" value="UBC-like"/>
    <property type="match status" value="1"/>
</dbReference>
<dbReference type="CDD" id="cd23810">
    <property type="entry name" value="UBCc_BIRC6"/>
    <property type="match status" value="1"/>
</dbReference>
<dbReference type="GO" id="GO:0016740">
    <property type="term" value="F:transferase activity"/>
    <property type="evidence" value="ECO:0007669"/>
    <property type="project" value="UniProtKB-KW"/>
</dbReference>
<evidence type="ECO:0000256" key="2">
    <source>
        <dbReference type="ARBA" id="ARBA00022786"/>
    </source>
</evidence>
<evidence type="ECO:0000259" key="3">
    <source>
        <dbReference type="PROSITE" id="PS50127"/>
    </source>
</evidence>
<sequence length="737" mass="85835">MSKFNSIYDLEKILNLNKFNNTITVIDNSNDDNLTLDFYNSRTNNNYQLKINSDFVNYCYIDAPYSNIDELNQQILFTNAYKSLELILTIIDNYNFNNNIYKRVKYSDDYNFYNHTKVEEKTKVVIDYDELKLQSKIKDPQNKGLNINIPKELLLNNSQIYELILTEIKKINSTYDYLHSIIPINNNIFTLQVNLKIKDVNIELTIELDSKLYPFFPPKIEISKPKVKLPLYFAIMNLNILKIINWNSAMSLEWIITNLANKLEPIINDYLDDSNDFNNLEYLILKLANLNKEFYNDKLNINFDIPKYNITSQNNKKSTYWKSGTGYGSGTGASDWNITTFIKEKELEKIEFTNLLSAINKVINSDNISSIKNSYLLKYILKMTTGINLLEIENNHTIFKEIMKCIEKIINIADPEYINELITNLRPTYDEIVLLFNIDEDMQGNELYQSIHNIYTTNSKDSNKQIEDICDKDIIQKYSDHMKPLQFDMSDLDNSHSYKEKMGTKLEPQALKRVISEITSFKNGLPLNYDSTIWLRVPKTNMNLFTFIISGPKDTPYENGLFKFDAYLPYNYPNKEPHVLLKTTGNGSVRFNPNLYNCGKVCLSLLGTWSGDQNEKWNPKTSTFLQVLVSIQSLILVEEPFFNEPGYEKNMHTPTGRAQCKAYNENIQIGTIKWGMIDQIKNPNIQYKNVILAHFKFKKDDIIKTVNKWLSNCDIKLKSTLEIEVKNLTELLNTLIC</sequence>
<dbReference type="PANTHER" id="PTHR46116:SF39">
    <property type="entry name" value="BACULOVIRAL IAP REPEAT-CONTAINING PROTEIN 6"/>
    <property type="match status" value="1"/>
</dbReference>
<dbReference type="Gene3D" id="3.10.110.10">
    <property type="entry name" value="Ubiquitin Conjugating Enzyme"/>
    <property type="match status" value="1"/>
</dbReference>
<dbReference type="AlphaFoldDB" id="A0A6C0D9U7"/>
<dbReference type="PANTHER" id="PTHR46116">
    <property type="entry name" value="(E3-INDEPENDENT) E2 UBIQUITIN-CONJUGATING ENZYME"/>
    <property type="match status" value="1"/>
</dbReference>
<organism evidence="5">
    <name type="scientific">viral metagenome</name>
    <dbReference type="NCBI Taxonomy" id="1070528"/>
    <lineage>
        <taxon>unclassified sequences</taxon>
        <taxon>metagenomes</taxon>
        <taxon>organismal metagenomes</taxon>
    </lineage>
</organism>
<reference evidence="5" key="1">
    <citation type="journal article" date="2020" name="Nature">
        <title>Giant virus diversity and host interactions through global metagenomics.</title>
        <authorList>
            <person name="Schulz F."/>
            <person name="Roux S."/>
            <person name="Paez-Espino D."/>
            <person name="Jungbluth S."/>
            <person name="Walsh D.A."/>
            <person name="Denef V.J."/>
            <person name="McMahon K.D."/>
            <person name="Konstantinidis K.T."/>
            <person name="Eloe-Fadrosh E.A."/>
            <person name="Kyrpides N.C."/>
            <person name="Woyke T."/>
        </authorList>
    </citation>
    <scope>NUCLEOTIDE SEQUENCE</scope>
    <source>
        <strain evidence="5">GVMAG-M-3300023174-131</strain>
    </source>
</reference>
<dbReference type="PROSITE" id="PS50127">
    <property type="entry name" value="UBC_2"/>
    <property type="match status" value="1"/>
</dbReference>
<dbReference type="EMBL" id="MN739563">
    <property type="protein sequence ID" value="QHT13130.1"/>
    <property type="molecule type" value="Genomic_DNA"/>
</dbReference>
<feature type="domain" description="UBC core" evidence="3">
    <location>
        <begin position="509"/>
        <end position="676"/>
    </location>
</feature>
<proteinExistence type="predicted"/>
<dbReference type="InterPro" id="IPR000608">
    <property type="entry name" value="UBC"/>
</dbReference>
<dbReference type="Pfam" id="PF00179">
    <property type="entry name" value="UQ_con"/>
    <property type="match status" value="1"/>
</dbReference>
<evidence type="ECO:0000259" key="4">
    <source>
        <dbReference type="PROSITE" id="PS50908"/>
    </source>
</evidence>
<evidence type="ECO:0008006" key="6">
    <source>
        <dbReference type="Google" id="ProtNLM"/>
    </source>
</evidence>
<name>A0A6C0D9U7_9ZZZZ</name>
<protein>
    <recommendedName>
        <fullName evidence="6">UBC core domain-containing protein</fullName>
    </recommendedName>
</protein>
<dbReference type="SMART" id="SM00212">
    <property type="entry name" value="UBCc"/>
    <property type="match status" value="1"/>
</dbReference>
<dbReference type="InterPro" id="IPR016135">
    <property type="entry name" value="UBQ-conjugating_enzyme/RWD"/>
</dbReference>
<evidence type="ECO:0000313" key="5">
    <source>
        <dbReference type="EMBL" id="QHT13130.1"/>
    </source>
</evidence>
<evidence type="ECO:0000256" key="1">
    <source>
        <dbReference type="ARBA" id="ARBA00022679"/>
    </source>
</evidence>
<feature type="domain" description="RWD" evidence="4">
    <location>
        <begin position="166"/>
        <end position="290"/>
    </location>
</feature>
<dbReference type="PROSITE" id="PS50908">
    <property type="entry name" value="RWD"/>
    <property type="match status" value="1"/>
</dbReference>
<keyword evidence="1" id="KW-0808">Transferase</keyword>